<dbReference type="InterPro" id="IPR013320">
    <property type="entry name" value="ConA-like_dom_sf"/>
</dbReference>
<dbReference type="SMART" id="SM00137">
    <property type="entry name" value="MAM"/>
    <property type="match status" value="7"/>
</dbReference>
<dbReference type="InterPro" id="IPR036055">
    <property type="entry name" value="LDL_receptor-like_sf"/>
</dbReference>
<feature type="domain" description="MAM" evidence="4">
    <location>
        <begin position="1191"/>
        <end position="1357"/>
    </location>
</feature>
<evidence type="ECO:0000259" key="4">
    <source>
        <dbReference type="PROSITE" id="PS50060"/>
    </source>
</evidence>
<dbReference type="SUPFAM" id="SSF57424">
    <property type="entry name" value="LDL receptor-like module"/>
    <property type="match status" value="2"/>
</dbReference>
<dbReference type="CDD" id="cd06263">
    <property type="entry name" value="MAM"/>
    <property type="match status" value="6"/>
</dbReference>
<dbReference type="InterPro" id="IPR051560">
    <property type="entry name" value="MAM_domain-containing"/>
</dbReference>
<dbReference type="InterPro" id="IPR023415">
    <property type="entry name" value="LDLR_class-A_CS"/>
</dbReference>
<keyword evidence="3" id="KW-1133">Transmembrane helix</keyword>
<feature type="domain" description="MAM" evidence="4">
    <location>
        <begin position="471"/>
        <end position="630"/>
    </location>
</feature>
<evidence type="ECO:0000313" key="5">
    <source>
        <dbReference type="EMBL" id="CAL1580358.1"/>
    </source>
</evidence>
<gene>
    <name evidence="5" type="ORF">KC01_LOCUS11211</name>
</gene>
<feature type="domain" description="MAM" evidence="4">
    <location>
        <begin position="701"/>
        <end position="856"/>
    </location>
</feature>
<protein>
    <recommendedName>
        <fullName evidence="4">MAM domain-containing protein</fullName>
    </recommendedName>
</protein>
<dbReference type="PANTHER" id="PTHR23282">
    <property type="entry name" value="APICAL ENDOSOMAL GLYCOPROTEIN PRECURSOR"/>
    <property type="match status" value="1"/>
</dbReference>
<dbReference type="Pfam" id="PF00629">
    <property type="entry name" value="MAM"/>
    <property type="match status" value="8"/>
</dbReference>
<feature type="disulfide bond" evidence="2">
    <location>
        <begin position="685"/>
        <end position="700"/>
    </location>
</feature>
<feature type="disulfide bond" evidence="2">
    <location>
        <begin position="437"/>
        <end position="455"/>
    </location>
</feature>
<dbReference type="SUPFAM" id="SSF49899">
    <property type="entry name" value="Concanavalin A-like lectins/glucanases"/>
    <property type="match status" value="8"/>
</dbReference>
<reference evidence="5 6" key="1">
    <citation type="submission" date="2024-04" db="EMBL/GenBank/DDBJ databases">
        <authorList>
            <person name="Waldvogel A.-M."/>
            <person name="Schoenle A."/>
        </authorList>
    </citation>
    <scope>NUCLEOTIDE SEQUENCE [LARGE SCALE GENOMIC DNA]</scope>
</reference>
<feature type="domain" description="MAM" evidence="4">
    <location>
        <begin position="866"/>
        <end position="1026"/>
    </location>
</feature>
<keyword evidence="1 2" id="KW-1015">Disulfide bond</keyword>
<dbReference type="Pfam" id="PF00057">
    <property type="entry name" value="Ldl_recept_a"/>
    <property type="match status" value="2"/>
</dbReference>
<dbReference type="Gene3D" id="4.10.400.10">
    <property type="entry name" value="Low-density Lipoprotein Receptor"/>
    <property type="match status" value="2"/>
</dbReference>
<dbReference type="Gene3D" id="2.60.120.200">
    <property type="match status" value="8"/>
</dbReference>
<dbReference type="PRINTS" id="PR00261">
    <property type="entry name" value="LDLRECEPTOR"/>
</dbReference>
<feature type="domain" description="MAM" evidence="4">
    <location>
        <begin position="1028"/>
        <end position="1189"/>
    </location>
</feature>
<dbReference type="Proteomes" id="UP001497482">
    <property type="component" value="Chromosome 14"/>
</dbReference>
<comment type="caution">
    <text evidence="2">Lacks conserved residue(s) required for the propagation of feature annotation.</text>
</comment>
<keyword evidence="6" id="KW-1185">Reference proteome</keyword>
<organism evidence="5 6">
    <name type="scientific">Knipowitschia caucasica</name>
    <name type="common">Caucasian dwarf goby</name>
    <name type="synonym">Pomatoschistus caucasicus</name>
    <dbReference type="NCBI Taxonomy" id="637954"/>
    <lineage>
        <taxon>Eukaryota</taxon>
        <taxon>Metazoa</taxon>
        <taxon>Chordata</taxon>
        <taxon>Craniata</taxon>
        <taxon>Vertebrata</taxon>
        <taxon>Euteleostomi</taxon>
        <taxon>Actinopterygii</taxon>
        <taxon>Neopterygii</taxon>
        <taxon>Teleostei</taxon>
        <taxon>Neoteleostei</taxon>
        <taxon>Acanthomorphata</taxon>
        <taxon>Gobiaria</taxon>
        <taxon>Gobiiformes</taxon>
        <taxon>Gobioidei</taxon>
        <taxon>Gobiidae</taxon>
        <taxon>Gobiinae</taxon>
        <taxon>Knipowitschia</taxon>
    </lineage>
</organism>
<accession>A0AAV2JVY9</accession>
<dbReference type="PANTHER" id="PTHR23282:SF150">
    <property type="entry name" value="SI:CH211-106H4.4"/>
    <property type="match status" value="1"/>
</dbReference>
<keyword evidence="3" id="KW-0812">Transmembrane</keyword>
<dbReference type="InterPro" id="IPR002172">
    <property type="entry name" value="LDrepeatLR_classA_rpt"/>
</dbReference>
<feature type="domain" description="MAM" evidence="4">
    <location>
        <begin position="279"/>
        <end position="423"/>
    </location>
</feature>
<feature type="disulfide bond" evidence="2">
    <location>
        <begin position="430"/>
        <end position="442"/>
    </location>
</feature>
<evidence type="ECO:0000256" key="1">
    <source>
        <dbReference type="ARBA" id="ARBA00023157"/>
    </source>
</evidence>
<feature type="domain" description="MAM" evidence="4">
    <location>
        <begin position="118"/>
        <end position="271"/>
    </location>
</feature>
<feature type="transmembrane region" description="Helical" evidence="3">
    <location>
        <begin position="1367"/>
        <end position="1392"/>
    </location>
</feature>
<feature type="domain" description="MAM" evidence="4">
    <location>
        <begin position="1"/>
        <end position="116"/>
    </location>
</feature>
<dbReference type="CDD" id="cd00112">
    <property type="entry name" value="LDLa"/>
    <property type="match status" value="2"/>
</dbReference>
<dbReference type="InterPro" id="IPR000998">
    <property type="entry name" value="MAM_dom"/>
</dbReference>
<evidence type="ECO:0000256" key="3">
    <source>
        <dbReference type="SAM" id="Phobius"/>
    </source>
</evidence>
<dbReference type="PROSITE" id="PS50068">
    <property type="entry name" value="LDLRA_2"/>
    <property type="match status" value="2"/>
</dbReference>
<sequence>MCVLSGFYISVEPNSSEVAQLLTPLLPASVEMCVRFWYQLPAESFKSLAVHLLWSGDLHEKLWESSNTTSLNWEVAEVSVWAPAEFHVVFKAINVPGMTSTVKVDDVSINRGACGPRGSCDFESGPCSWVNHPTAGGHDWVSSSGGAVGPPTDHTIQTSDGVFLLSSQQHLSHNSRAQVFSEWILPQDTPSCLSLWSYKKSDFETLRLQIHSGLGEEDITLNITTRAAEWTRFTHELMTSKPFRLLIEAETKPAGYIALDDISISPGLCQANESSTEFLGCDFETDSCGWKDDSDGQAKWIRGRNGTNNLGWCMLVTETRAEIESPAVLLSPLMQQTSAECTLQFNYSMYEQERGELSVFLQSAPGTSSLLWWGSGLHGDEWRSAEVMTGRVPHNFLIRFEARTSSGPGHIAIDDIQFSRCSLPEPEPECAENMFRCKSQACVELSRVCDFSDDCGDRSDESDCEKQGVTERCSFENGRCYWSNGAAEQPVAKWTLLTGQRGWPELGPPRDHTKNSAAGHYLTPSQRKDQASEMLSRTLLPSSNCTVRFFYHSLSAAGGSLTLRSRTQRSAAGDVVVWSRKKHHSYNWQRAEATFSPSAKSKVVFHYEHAEEPNGLVAVDDVSFSGACLFDPVNSELPDALTTSAPLPSSSMTPATTAPVRPCQENEFFCLLSAGTVCVNASAQCDYHKDCPQGEDERGCGPCTFESDECGWTDITEGPTKWRRVKSSETLVPSTDHTTGTGFYIKVDFSESPSQTEVRLQSPSLSPGSAYCQLRFHFFISAEASGSLNVLTQQQEGEAILWSRNHSTRAQWTTENLMLGPQQSSYKLWFSSGNDGTIHKDLVVALDDLSFINCEKSYQPPALPSLGCSFEDGLCTWSQGAEDNLDWTLGSGPTGTPNTGPTGDHTTGKGKYLYMKTSSADQKGSKAQLKSTGLPSAADEGYCFSFWYHMFGPTVGSLKMFLQNTDPMEKTLVWQKSGNHGDQWLLMQSHVTARKQHQVVLEATVGGAAGDVAIDDLSFTPGPCPDYDVCDFEEDSCGWAGDSAGDFTWIRQNGSSQNSGPNSDHTTNTPMGHYYYLSPTWGDQTGHTASISSPLYPPDAGSCLQLWYHMFGKDVGTLNIYQRSADEAKSVLLFSQTGDHGSMWRSAQAALLPRVQPYRIVVEGIALGPSHNGGIAFDDVHLTDTHCPPPGHCDFETSLCSWTNVGQIDQTDWLRGTGAGPDSTGPPVDHTTNSSSGHYVYTDSSVGHWGDQAFLISEVFQPSTRGHCITFWYHMYREHVGTLRLHINDRTTHEAGNVEGLLKWEESASEGQRWKEASVTIKHQDPFWFVFVYQKGKSSEGDVALDDISIFPFPCYSEPEVHPDDNGALTIGLAVCFTLLAGIIIFAVLFIITRKRSLKGTAQNSTMALSDSNEDNIQFGFFNKLYDSSPQEPTASDA</sequence>
<evidence type="ECO:0000256" key="2">
    <source>
        <dbReference type="PROSITE-ProRule" id="PRU00124"/>
    </source>
</evidence>
<dbReference type="SMART" id="SM00192">
    <property type="entry name" value="LDLa"/>
    <property type="match status" value="2"/>
</dbReference>
<evidence type="ECO:0000313" key="6">
    <source>
        <dbReference type="Proteomes" id="UP001497482"/>
    </source>
</evidence>
<name>A0AAV2JVY9_KNICA</name>
<dbReference type="GO" id="GO:0016020">
    <property type="term" value="C:membrane"/>
    <property type="evidence" value="ECO:0007669"/>
    <property type="project" value="InterPro"/>
</dbReference>
<dbReference type="EMBL" id="OZ035836">
    <property type="protein sequence ID" value="CAL1580358.1"/>
    <property type="molecule type" value="Genomic_DNA"/>
</dbReference>
<dbReference type="PROSITE" id="PS01209">
    <property type="entry name" value="LDLRA_1"/>
    <property type="match status" value="1"/>
</dbReference>
<proteinExistence type="predicted"/>
<keyword evidence="3" id="KW-0472">Membrane</keyword>
<feature type="disulfide bond" evidence="2">
    <location>
        <begin position="449"/>
        <end position="464"/>
    </location>
</feature>
<dbReference type="PROSITE" id="PS50060">
    <property type="entry name" value="MAM_2"/>
    <property type="match status" value="8"/>
</dbReference>